<dbReference type="eggNOG" id="ENOG502R2Y4">
    <property type="taxonomic scope" value="Eukaryota"/>
</dbReference>
<dbReference type="InterPro" id="IPR056125">
    <property type="entry name" value="DUF7708"/>
</dbReference>
<proteinExistence type="predicted"/>
<dbReference type="InterPro" id="IPR027417">
    <property type="entry name" value="P-loop_NTPase"/>
</dbReference>
<dbReference type="HOGENOM" id="CLU_002406_4_1_1"/>
<gene>
    <name evidence="4" type="ORF">COCHEDRAFT_1116517</name>
</gene>
<sequence>MAAPSAQATLTLQDAFERFASTVTPEDKQIFHNTQLKDVREEAMRIERQLRARRMQRNMARLDPFLRGMEHYSKVVEVLCNGTPYLAWIWAPVKLMLTIAVDSISAFEKLIEAYGKIADMLPRLDRLNHALADDHNFQNVLALVYSDIVEFHRRAYKFVRRKSWTIFFGSMWAGFESRFNGILKNLAYHGGLVDKEAAAAEISEAVRQTWADLARQLQAKIQKVLAWLETNETFQADILERYMGDYLPGSCEWFVQHNETQLWLGDSAKNSLLWLCGKPGAGKSMICSSVIQHAEANTVHIFYYFYSFLGSHSNGPTRLLRAIISQVIQKHQDLAIYVHDVYFTSHPIPTKKALLSLLPELLQGLGSVRLVIDGMFLWVSLVLKSLDTVYSPEELRTIVDDLPSDLENLYNQIFIRLCSAPGARNYGSVSGIMSWICFAQRPLHKSELLHALSMFPYKSSSQVQSIPVASILDHCKPLIEELPDSTIVPVRFSVKE</sequence>
<evidence type="ECO:0000313" key="4">
    <source>
        <dbReference type="EMBL" id="EMD86414.1"/>
    </source>
</evidence>
<accession>M2TIT1</accession>
<dbReference type="OMA" id="ISADYVE"/>
<reference evidence="5" key="2">
    <citation type="journal article" date="2013" name="PLoS Genet.">
        <title>Comparative genome structure, secondary metabolite, and effector coding capacity across Cochliobolus pathogens.</title>
        <authorList>
            <person name="Condon B.J."/>
            <person name="Leng Y."/>
            <person name="Wu D."/>
            <person name="Bushley K.E."/>
            <person name="Ohm R.A."/>
            <person name="Otillar R."/>
            <person name="Martin J."/>
            <person name="Schackwitz W."/>
            <person name="Grimwood J."/>
            <person name="MohdZainudin N."/>
            <person name="Xue C."/>
            <person name="Wang R."/>
            <person name="Manning V.A."/>
            <person name="Dhillon B."/>
            <person name="Tu Z.J."/>
            <person name="Steffenson B.J."/>
            <person name="Salamov A."/>
            <person name="Sun H."/>
            <person name="Lowry S."/>
            <person name="LaButti K."/>
            <person name="Han J."/>
            <person name="Copeland A."/>
            <person name="Lindquist E."/>
            <person name="Barry K."/>
            <person name="Schmutz J."/>
            <person name="Baker S.E."/>
            <person name="Ciuffetti L.M."/>
            <person name="Grigoriev I.V."/>
            <person name="Zhong S."/>
            <person name="Turgeon B.G."/>
        </authorList>
    </citation>
    <scope>NUCLEOTIDE SEQUENCE [LARGE SCALE GENOMIC DNA]</scope>
    <source>
        <strain evidence="5">C5 / ATCC 48332 / race O</strain>
    </source>
</reference>
<evidence type="ECO:0008006" key="6">
    <source>
        <dbReference type="Google" id="ProtNLM"/>
    </source>
</evidence>
<organism evidence="4 5">
    <name type="scientific">Cochliobolus heterostrophus (strain C5 / ATCC 48332 / race O)</name>
    <name type="common">Southern corn leaf blight fungus</name>
    <name type="synonym">Bipolaris maydis</name>
    <dbReference type="NCBI Taxonomy" id="701091"/>
    <lineage>
        <taxon>Eukaryota</taxon>
        <taxon>Fungi</taxon>
        <taxon>Dikarya</taxon>
        <taxon>Ascomycota</taxon>
        <taxon>Pezizomycotina</taxon>
        <taxon>Dothideomycetes</taxon>
        <taxon>Pleosporomycetidae</taxon>
        <taxon>Pleosporales</taxon>
        <taxon>Pleosporineae</taxon>
        <taxon>Pleosporaceae</taxon>
        <taxon>Bipolaris</taxon>
    </lineage>
</organism>
<dbReference type="Pfam" id="PF24809">
    <property type="entry name" value="DUF7708"/>
    <property type="match status" value="1"/>
</dbReference>
<feature type="domain" description="Nephrocystin 3-like N-terminal" evidence="3">
    <location>
        <begin position="249"/>
        <end position="374"/>
    </location>
</feature>
<evidence type="ECO:0000259" key="3">
    <source>
        <dbReference type="Pfam" id="PF24883"/>
    </source>
</evidence>
<dbReference type="EMBL" id="KB445585">
    <property type="protein sequence ID" value="EMD86414.1"/>
    <property type="molecule type" value="Genomic_DNA"/>
</dbReference>
<dbReference type="PANTHER" id="PTHR10039">
    <property type="entry name" value="AMELOGENIN"/>
    <property type="match status" value="1"/>
</dbReference>
<dbReference type="Gene3D" id="3.40.50.300">
    <property type="entry name" value="P-loop containing nucleotide triphosphate hydrolases"/>
    <property type="match status" value="1"/>
</dbReference>
<dbReference type="AlphaFoldDB" id="M2TIT1"/>
<dbReference type="InterPro" id="IPR056884">
    <property type="entry name" value="NPHP3-like_N"/>
</dbReference>
<evidence type="ECO:0000259" key="2">
    <source>
        <dbReference type="Pfam" id="PF24809"/>
    </source>
</evidence>
<dbReference type="SUPFAM" id="SSF52540">
    <property type="entry name" value="P-loop containing nucleoside triphosphate hydrolases"/>
    <property type="match status" value="1"/>
</dbReference>
<feature type="domain" description="DUF7708" evidence="2">
    <location>
        <begin position="63"/>
        <end position="201"/>
    </location>
</feature>
<dbReference type="Pfam" id="PF24883">
    <property type="entry name" value="NPHP3_N"/>
    <property type="match status" value="1"/>
</dbReference>
<name>M2TIT1_COCH5</name>
<protein>
    <recommendedName>
        <fullName evidence="6">NACHT domain-containing protein</fullName>
    </recommendedName>
</protein>
<dbReference type="Proteomes" id="UP000016936">
    <property type="component" value="Unassembled WGS sequence"/>
</dbReference>
<keyword evidence="1" id="KW-0677">Repeat</keyword>
<evidence type="ECO:0000256" key="1">
    <source>
        <dbReference type="ARBA" id="ARBA00022737"/>
    </source>
</evidence>
<evidence type="ECO:0000313" key="5">
    <source>
        <dbReference type="Proteomes" id="UP000016936"/>
    </source>
</evidence>
<reference evidence="4 5" key="1">
    <citation type="journal article" date="2012" name="PLoS Pathog.">
        <title>Diverse lifestyles and strategies of plant pathogenesis encoded in the genomes of eighteen Dothideomycetes fungi.</title>
        <authorList>
            <person name="Ohm R.A."/>
            <person name="Feau N."/>
            <person name="Henrissat B."/>
            <person name="Schoch C.L."/>
            <person name="Horwitz B.A."/>
            <person name="Barry K.W."/>
            <person name="Condon B.J."/>
            <person name="Copeland A.C."/>
            <person name="Dhillon B."/>
            <person name="Glaser F."/>
            <person name="Hesse C.N."/>
            <person name="Kosti I."/>
            <person name="LaButti K."/>
            <person name="Lindquist E.A."/>
            <person name="Lucas S."/>
            <person name="Salamov A.A."/>
            <person name="Bradshaw R.E."/>
            <person name="Ciuffetti L."/>
            <person name="Hamelin R.C."/>
            <person name="Kema G.H.J."/>
            <person name="Lawrence C."/>
            <person name="Scott J.A."/>
            <person name="Spatafora J.W."/>
            <person name="Turgeon B.G."/>
            <person name="de Wit P.J.G.M."/>
            <person name="Zhong S."/>
            <person name="Goodwin S.B."/>
            <person name="Grigoriev I.V."/>
        </authorList>
    </citation>
    <scope>NUCLEOTIDE SEQUENCE [LARGE SCALE GENOMIC DNA]</scope>
    <source>
        <strain evidence="5">C5 / ATCC 48332 / race O</strain>
    </source>
</reference>
<keyword evidence="5" id="KW-1185">Reference proteome</keyword>
<dbReference type="PANTHER" id="PTHR10039:SF14">
    <property type="entry name" value="NACHT DOMAIN-CONTAINING PROTEIN"/>
    <property type="match status" value="1"/>
</dbReference>
<dbReference type="OrthoDB" id="7464126at2759"/>